<dbReference type="EMBL" id="LILD01000001">
    <property type="protein sequence ID" value="KOO39152.1"/>
    <property type="molecule type" value="Genomic_DNA"/>
</dbReference>
<protein>
    <recommendedName>
        <fullName evidence="3">DUF624 domain-containing protein</fullName>
    </recommendedName>
</protein>
<feature type="transmembrane region" description="Helical" evidence="1">
    <location>
        <begin position="165"/>
        <end position="188"/>
    </location>
</feature>
<gene>
    <name evidence="2" type="ORF">AMD02_10070</name>
</gene>
<dbReference type="AlphaFoldDB" id="A0A0M0KKM8"/>
<feature type="transmembrane region" description="Helical" evidence="1">
    <location>
        <begin position="194"/>
        <end position="214"/>
    </location>
</feature>
<evidence type="ECO:0000256" key="1">
    <source>
        <dbReference type="SAM" id="Phobius"/>
    </source>
</evidence>
<accession>A0A0M0KKM8</accession>
<keyword evidence="1" id="KW-1133">Transmembrane helix</keyword>
<dbReference type="PATRIC" id="fig|136160.3.peg.2401"/>
<name>A0A0M0KKM8_ALKHA</name>
<feature type="transmembrane region" description="Helical" evidence="1">
    <location>
        <begin position="101"/>
        <end position="122"/>
    </location>
</feature>
<proteinExistence type="predicted"/>
<dbReference type="RefSeq" id="WP_053431216.1">
    <property type="nucleotide sequence ID" value="NZ_CP040441.1"/>
</dbReference>
<feature type="transmembrane region" description="Helical" evidence="1">
    <location>
        <begin position="20"/>
        <end position="41"/>
    </location>
</feature>
<reference evidence="2" key="1">
    <citation type="submission" date="2015-08" db="EMBL/GenBank/DDBJ databases">
        <title>Complete DNA Sequence of Pseudomonas syringae pv. actinidiae, the Causal Agent of Kiwifruit Canker Disease.</title>
        <authorList>
            <person name="Rikkerink E.H.A."/>
            <person name="Fineran P.C."/>
        </authorList>
    </citation>
    <scope>NUCLEOTIDE SEQUENCE</scope>
    <source>
        <strain evidence="2">DSM 13666</strain>
    </source>
</reference>
<dbReference type="Pfam" id="PF04854">
    <property type="entry name" value="DUF624"/>
    <property type="match status" value="1"/>
</dbReference>
<sequence length="236" mass="26747">MNGPFSGLYKLSTFITRFAYTNLIWIFFNAPVVYLLLHLIVTDAKNMNHLLAITACLLPFVFFPATTALYGVVRRWIIKENDSGLLITFWSLYKENYRKSVTGGVFLVIFWGAWLVNYVQLIQSLSGLILIVYLLLTGLFITWTAYFFSYIVHFERGVIPALTNALMLAVSHPISTAAVAGLHMALFYLSLGQLYLIASVGGSLVAYCGFFYFYQAVQKTIRVQHVRKEAKGEKSY</sequence>
<comment type="caution">
    <text evidence="2">The sequence shown here is derived from an EMBL/GenBank/DDBJ whole genome shotgun (WGS) entry which is preliminary data.</text>
</comment>
<dbReference type="InterPro" id="IPR006938">
    <property type="entry name" value="DUF624"/>
</dbReference>
<dbReference type="GeneID" id="87597505"/>
<keyword evidence="1" id="KW-0812">Transmembrane</keyword>
<feature type="transmembrane region" description="Helical" evidence="1">
    <location>
        <begin position="47"/>
        <end position="73"/>
    </location>
</feature>
<evidence type="ECO:0000313" key="2">
    <source>
        <dbReference type="EMBL" id="KOO39152.1"/>
    </source>
</evidence>
<feature type="transmembrane region" description="Helical" evidence="1">
    <location>
        <begin position="128"/>
        <end position="153"/>
    </location>
</feature>
<evidence type="ECO:0008006" key="3">
    <source>
        <dbReference type="Google" id="ProtNLM"/>
    </source>
</evidence>
<organism evidence="2">
    <name type="scientific">Halalkalibacterium halodurans</name>
    <name type="common">Bacillus halodurans</name>
    <dbReference type="NCBI Taxonomy" id="86665"/>
    <lineage>
        <taxon>Bacteria</taxon>
        <taxon>Bacillati</taxon>
        <taxon>Bacillota</taxon>
        <taxon>Bacilli</taxon>
        <taxon>Bacillales</taxon>
        <taxon>Bacillaceae</taxon>
        <taxon>Halalkalibacterium (ex Joshi et al. 2022)</taxon>
    </lineage>
</organism>
<keyword evidence="1" id="KW-0472">Membrane</keyword>